<proteinExistence type="predicted"/>
<evidence type="ECO:0000313" key="2">
    <source>
        <dbReference type="Proteomes" id="UP000032458"/>
    </source>
</evidence>
<evidence type="ECO:0000313" key="1">
    <source>
        <dbReference type="EMBL" id="KIZ17379.1"/>
    </source>
</evidence>
<dbReference type="AlphaFoldDB" id="A0A0D7CMD0"/>
<name>A0A0D7CMD0_9ACTN</name>
<comment type="caution">
    <text evidence="1">The sequence shown here is derived from an EMBL/GenBank/DDBJ whole genome shotgun (WGS) entry which is preliminary data.</text>
</comment>
<dbReference type="EMBL" id="JRKI01000018">
    <property type="protein sequence ID" value="KIZ17379.1"/>
    <property type="molecule type" value="Genomic_DNA"/>
</dbReference>
<accession>A0A0D7CMD0</accession>
<gene>
    <name evidence="1" type="ORF">SNA_12755</name>
</gene>
<keyword evidence="2" id="KW-1185">Reference proteome</keyword>
<dbReference type="Proteomes" id="UP000032458">
    <property type="component" value="Unassembled WGS sequence"/>
</dbReference>
<organism evidence="1 2">
    <name type="scientific">Streptomyces natalensis ATCC 27448</name>
    <dbReference type="NCBI Taxonomy" id="1240678"/>
    <lineage>
        <taxon>Bacteria</taxon>
        <taxon>Bacillati</taxon>
        <taxon>Actinomycetota</taxon>
        <taxon>Actinomycetes</taxon>
        <taxon>Kitasatosporales</taxon>
        <taxon>Streptomycetaceae</taxon>
        <taxon>Streptomyces</taxon>
    </lineage>
</organism>
<dbReference type="PATRIC" id="fig|1240678.4.peg.2681"/>
<sequence length="90" mass="9499">MTQLETPFADESGRVSSRRAIALARTAGFKPLEAYQGFGTPWTVRCSSCGSAQRVRLSDLLYGGSCISCGKSGERVTFVVDGPSIVCGSC</sequence>
<protein>
    <submittedName>
        <fullName evidence="1">Uncharacterized protein</fullName>
    </submittedName>
</protein>
<reference evidence="1 2" key="1">
    <citation type="submission" date="2014-09" db="EMBL/GenBank/DDBJ databases">
        <title>Draft genome sequence of Streptomyces natalensis ATCC 27448, producer of the antifungal pimaricin.</title>
        <authorList>
            <person name="Mendes M.V."/>
            <person name="Beites T."/>
            <person name="Pires S."/>
            <person name="Santos C.L."/>
            <person name="Moradas-Ferreira P."/>
        </authorList>
    </citation>
    <scope>NUCLEOTIDE SEQUENCE [LARGE SCALE GENOMIC DNA]</scope>
    <source>
        <strain evidence="1 2">ATCC 27448</strain>
    </source>
</reference>